<comment type="caution">
    <text evidence="1">The sequence shown here is derived from an EMBL/GenBank/DDBJ whole genome shotgun (WGS) entry which is preliminary data.</text>
</comment>
<organism evidence="1 2">
    <name type="scientific">Ensete ventricosum</name>
    <name type="common">Abyssinian banana</name>
    <name type="synonym">Musa ensete</name>
    <dbReference type="NCBI Taxonomy" id="4639"/>
    <lineage>
        <taxon>Eukaryota</taxon>
        <taxon>Viridiplantae</taxon>
        <taxon>Streptophyta</taxon>
        <taxon>Embryophyta</taxon>
        <taxon>Tracheophyta</taxon>
        <taxon>Spermatophyta</taxon>
        <taxon>Magnoliopsida</taxon>
        <taxon>Liliopsida</taxon>
        <taxon>Zingiberales</taxon>
        <taxon>Musaceae</taxon>
        <taxon>Ensete</taxon>
    </lineage>
</organism>
<dbReference type="EMBL" id="AMZH03008482">
    <property type="protein sequence ID" value="RRT58843.1"/>
    <property type="molecule type" value="Genomic_DNA"/>
</dbReference>
<reference evidence="1 2" key="1">
    <citation type="journal article" date="2014" name="Agronomy (Basel)">
        <title>A Draft Genome Sequence for Ensete ventricosum, the Drought-Tolerant Tree Against Hunger.</title>
        <authorList>
            <person name="Harrison J."/>
            <person name="Moore K.A."/>
            <person name="Paszkiewicz K."/>
            <person name="Jones T."/>
            <person name="Grant M."/>
            <person name="Ambacheew D."/>
            <person name="Muzemil S."/>
            <person name="Studholme D.J."/>
        </authorList>
    </citation>
    <scope>NUCLEOTIDE SEQUENCE [LARGE SCALE GENOMIC DNA]</scope>
</reference>
<sequence>MSGSVAVQRRFDYAARRGSGRTLTIGLGRIYKRTRSRASTIDTKTLVHAQYRCRLLHRSAASAVSRIQKGLI</sequence>
<dbReference type="AlphaFoldDB" id="A0A426Z4I9"/>
<accession>A0A426Z4I9</accession>
<proteinExistence type="predicted"/>
<evidence type="ECO:0000313" key="2">
    <source>
        <dbReference type="Proteomes" id="UP000287651"/>
    </source>
</evidence>
<gene>
    <name evidence="1" type="ORF">B296_00008002</name>
</gene>
<dbReference type="Proteomes" id="UP000287651">
    <property type="component" value="Unassembled WGS sequence"/>
</dbReference>
<name>A0A426Z4I9_ENSVE</name>
<protein>
    <submittedName>
        <fullName evidence="1">Uncharacterized protein</fullName>
    </submittedName>
</protein>
<evidence type="ECO:0000313" key="1">
    <source>
        <dbReference type="EMBL" id="RRT58843.1"/>
    </source>
</evidence>